<dbReference type="PATRIC" id="fig|338187.36.peg.4958"/>
<evidence type="ECO:0000313" key="2">
    <source>
        <dbReference type="Proteomes" id="UP000008152"/>
    </source>
</evidence>
<dbReference type="EMBL" id="CP000790">
    <property type="protein sequence ID" value="ABU73989.1"/>
    <property type="molecule type" value="Genomic_DNA"/>
</dbReference>
<evidence type="ECO:0000313" key="1">
    <source>
        <dbReference type="EMBL" id="ABU73989.1"/>
    </source>
</evidence>
<accession>A7N6R1</accession>
<dbReference type="Proteomes" id="UP000008152">
    <property type="component" value="Chromosome II"/>
</dbReference>
<organism evidence="1 2">
    <name type="scientific">Vibrio campbellii (strain ATCC BAA-1116)</name>
    <dbReference type="NCBI Taxonomy" id="2902295"/>
    <lineage>
        <taxon>Bacteria</taxon>
        <taxon>Pseudomonadati</taxon>
        <taxon>Pseudomonadota</taxon>
        <taxon>Gammaproteobacteria</taxon>
        <taxon>Vibrionales</taxon>
        <taxon>Vibrionaceae</taxon>
        <taxon>Vibrio</taxon>
    </lineage>
</organism>
<dbReference type="KEGG" id="vha:VIBHAR_06096"/>
<dbReference type="AlphaFoldDB" id="A7N6R1"/>
<proteinExistence type="predicted"/>
<sequence>MSLGSSRTAAYRDALTAQSKTPAMIAGVFVFGYK</sequence>
<protein>
    <submittedName>
        <fullName evidence="1">Uncharacterized protein</fullName>
    </submittedName>
</protein>
<gene>
    <name evidence="1" type="ordered locus">VIBHAR_06096</name>
</gene>
<reference evidence="1 2" key="1">
    <citation type="submission" date="2007-08" db="EMBL/GenBank/DDBJ databases">
        <authorList>
            <consortium name="The Vibrio harveyi Genome Sequencing Project"/>
            <person name="Bassler B."/>
            <person name="Clifton S.W."/>
            <person name="Fulton L."/>
            <person name="Delehaunty K."/>
            <person name="Fronick C."/>
            <person name="Harrison M."/>
            <person name="Markivic C."/>
            <person name="Fulton R."/>
            <person name="Tin-Wollam A.-M."/>
            <person name="Shah N."/>
            <person name="Pepin K."/>
            <person name="Nash W."/>
            <person name="Thiruvilangam P."/>
            <person name="Bhonagiri V."/>
            <person name="Waters C."/>
            <person name="Tu K.C."/>
            <person name="Irgon J."/>
            <person name="Wilson R.K."/>
        </authorList>
    </citation>
    <scope>NUCLEOTIDE SEQUENCE [LARGE SCALE GENOMIC DNA]</scope>
    <source>
        <strain evidence="2">ATCC BAA-1116 / BB120</strain>
    </source>
</reference>
<name>A7N6R1_VIBC1</name>